<evidence type="ECO:0000256" key="10">
    <source>
        <dbReference type="HAMAP-Rule" id="MF_00185"/>
    </source>
</evidence>
<keyword evidence="7 10" id="KW-0067">ATP-binding</keyword>
<evidence type="ECO:0000256" key="6">
    <source>
        <dbReference type="ARBA" id="ARBA00022741"/>
    </source>
</evidence>
<comment type="caution">
    <text evidence="14">The sequence shown here is derived from an EMBL/GenBank/DDBJ whole genome shotgun (WGS) entry which is preliminary data.</text>
</comment>
<keyword evidence="6 10" id="KW-0547">Nucleotide-binding</keyword>
<evidence type="ECO:0000313" key="15">
    <source>
        <dbReference type="Proteomes" id="UP001595840"/>
    </source>
</evidence>
<feature type="region of interest" description="Interaction with substrate tRNA" evidence="10">
    <location>
        <begin position="161"/>
        <end position="165"/>
    </location>
</feature>
<sequence length="324" mass="35793">MTQPKQVIFLMGPTASGKTDLAIALRQYLPLDLISVDSALVYKGLDIGSAKPSAQEQAQAPHQLIDICDPAEPYNAGQFVKDAERAIGASHAQGRVPLLVGGTMLYFKALLDGLADMPSSEPALRAQVEQEAAEKGWPAMHAELAAIDPATAAELHPNHSQRISRALEVYRSCGKTMSQLRAEQQASQGAPFVERFNVTQLAVGPHQRRVLHERIALRFEKMLAAGFIDEVRGLMTRKDLHKDLPAIRAVGYRQVWEHLEGQYDYPTMVEKGVAASRQLAKRQLTWLRNWPNLKWVYTDDSAGKALFHQEIVNEALNCLGVATI</sequence>
<evidence type="ECO:0000256" key="9">
    <source>
        <dbReference type="ARBA" id="ARBA00049563"/>
    </source>
</evidence>
<evidence type="ECO:0000256" key="3">
    <source>
        <dbReference type="ARBA" id="ARBA00005842"/>
    </source>
</evidence>
<evidence type="ECO:0000256" key="2">
    <source>
        <dbReference type="ARBA" id="ARBA00003213"/>
    </source>
</evidence>
<evidence type="ECO:0000256" key="11">
    <source>
        <dbReference type="RuleBase" id="RU003783"/>
    </source>
</evidence>
<dbReference type="InterPro" id="IPR039657">
    <property type="entry name" value="Dimethylallyltransferase"/>
</dbReference>
<feature type="region of interest" description="Interaction with substrate tRNA" evidence="10">
    <location>
        <begin position="37"/>
        <end position="40"/>
    </location>
</feature>
<comment type="similarity">
    <text evidence="3 10 13">Belongs to the IPP transferase family.</text>
</comment>
<feature type="site" description="Interaction with substrate tRNA" evidence="10">
    <location>
        <position position="103"/>
    </location>
</feature>
<evidence type="ECO:0000256" key="12">
    <source>
        <dbReference type="RuleBase" id="RU003784"/>
    </source>
</evidence>
<dbReference type="EMBL" id="JBHSCX010000005">
    <property type="protein sequence ID" value="MFC4362073.1"/>
    <property type="molecule type" value="Genomic_DNA"/>
</dbReference>
<evidence type="ECO:0000256" key="7">
    <source>
        <dbReference type="ARBA" id="ARBA00022840"/>
    </source>
</evidence>
<dbReference type="RefSeq" id="WP_290259150.1">
    <property type="nucleotide sequence ID" value="NZ_JAUFQG010000004.1"/>
</dbReference>
<dbReference type="GO" id="GO:0052381">
    <property type="term" value="F:tRNA dimethylallyltransferase activity"/>
    <property type="evidence" value="ECO:0007669"/>
    <property type="project" value="UniProtKB-EC"/>
</dbReference>
<comment type="function">
    <text evidence="2 10 12">Catalyzes the transfer of a dimethylallyl group onto the adenine at position 37 in tRNAs that read codons beginning with uridine, leading to the formation of N6-(dimethylallyl)adenosine (i(6)A).</text>
</comment>
<comment type="subunit">
    <text evidence="10">Monomer.</text>
</comment>
<proteinExistence type="inferred from homology"/>
<dbReference type="PANTHER" id="PTHR11088:SF60">
    <property type="entry name" value="TRNA DIMETHYLALLYLTRANSFERASE"/>
    <property type="match status" value="1"/>
</dbReference>
<gene>
    <name evidence="10 14" type="primary">miaA</name>
    <name evidence="14" type="ORF">ACFOX3_07165</name>
</gene>
<organism evidence="14 15">
    <name type="scientific">Simiduia curdlanivorans</name>
    <dbReference type="NCBI Taxonomy" id="1492769"/>
    <lineage>
        <taxon>Bacteria</taxon>
        <taxon>Pseudomonadati</taxon>
        <taxon>Pseudomonadota</taxon>
        <taxon>Gammaproteobacteria</taxon>
        <taxon>Cellvibrionales</taxon>
        <taxon>Cellvibrionaceae</taxon>
        <taxon>Simiduia</taxon>
    </lineage>
</organism>
<name>A0ABV8V4I8_9GAMM</name>
<keyword evidence="5 10" id="KW-0819">tRNA processing</keyword>
<dbReference type="PANTHER" id="PTHR11088">
    <property type="entry name" value="TRNA DIMETHYLALLYLTRANSFERASE"/>
    <property type="match status" value="1"/>
</dbReference>
<feature type="site" description="Interaction with substrate tRNA" evidence="10">
    <location>
        <position position="125"/>
    </location>
</feature>
<dbReference type="NCBIfam" id="TIGR00174">
    <property type="entry name" value="miaA"/>
    <property type="match status" value="1"/>
</dbReference>
<dbReference type="SUPFAM" id="SSF52540">
    <property type="entry name" value="P-loop containing nucleoside triphosphate hydrolases"/>
    <property type="match status" value="1"/>
</dbReference>
<dbReference type="HAMAP" id="MF_00185">
    <property type="entry name" value="IPP_trans"/>
    <property type="match status" value="1"/>
</dbReference>
<comment type="cofactor">
    <cofactor evidence="1 10">
        <name>Mg(2+)</name>
        <dbReference type="ChEBI" id="CHEBI:18420"/>
    </cofactor>
</comment>
<dbReference type="Gene3D" id="1.10.20.140">
    <property type="match status" value="1"/>
</dbReference>
<dbReference type="Proteomes" id="UP001595840">
    <property type="component" value="Unassembled WGS sequence"/>
</dbReference>
<comment type="caution">
    <text evidence="10">Lacks conserved residue(s) required for the propagation of feature annotation.</text>
</comment>
<dbReference type="Pfam" id="PF01715">
    <property type="entry name" value="IPPT"/>
    <property type="match status" value="1"/>
</dbReference>
<dbReference type="Gene3D" id="3.40.50.300">
    <property type="entry name" value="P-loop containing nucleotide triphosphate hydrolases"/>
    <property type="match status" value="1"/>
</dbReference>
<reference evidence="15" key="1">
    <citation type="journal article" date="2019" name="Int. J. Syst. Evol. Microbiol.">
        <title>The Global Catalogue of Microorganisms (GCM) 10K type strain sequencing project: providing services to taxonomists for standard genome sequencing and annotation.</title>
        <authorList>
            <consortium name="The Broad Institute Genomics Platform"/>
            <consortium name="The Broad Institute Genome Sequencing Center for Infectious Disease"/>
            <person name="Wu L."/>
            <person name="Ma J."/>
        </authorList>
    </citation>
    <scope>NUCLEOTIDE SEQUENCE [LARGE SCALE GENOMIC DNA]</scope>
    <source>
        <strain evidence="15">CECT 8570</strain>
    </source>
</reference>
<dbReference type="EC" id="2.5.1.75" evidence="10"/>
<evidence type="ECO:0000256" key="4">
    <source>
        <dbReference type="ARBA" id="ARBA00022679"/>
    </source>
</evidence>
<evidence type="ECO:0000256" key="8">
    <source>
        <dbReference type="ARBA" id="ARBA00022842"/>
    </source>
</evidence>
<feature type="binding site" evidence="10">
    <location>
        <begin position="12"/>
        <end position="19"/>
    </location>
    <ligand>
        <name>ATP</name>
        <dbReference type="ChEBI" id="CHEBI:30616"/>
    </ligand>
</feature>
<keyword evidence="4 10" id="KW-0808">Transferase</keyword>
<evidence type="ECO:0000256" key="5">
    <source>
        <dbReference type="ARBA" id="ARBA00022694"/>
    </source>
</evidence>
<dbReference type="InterPro" id="IPR027417">
    <property type="entry name" value="P-loop_NTPase"/>
</dbReference>
<protein>
    <recommendedName>
        <fullName evidence="10">tRNA dimethylallyltransferase</fullName>
        <ecNumber evidence="10">2.5.1.75</ecNumber>
    </recommendedName>
    <alternativeName>
        <fullName evidence="10">Dimethylallyl diphosphate:tRNA dimethylallyltransferase</fullName>
        <shortName evidence="10">DMAPP:tRNA dimethylallyltransferase</shortName>
        <shortName evidence="10">DMATase</shortName>
    </alternativeName>
    <alternativeName>
        <fullName evidence="10">Isopentenyl-diphosphate:tRNA isopentenyltransferase</fullName>
        <shortName evidence="10">IPP transferase</shortName>
        <shortName evidence="10">IPPT</shortName>
        <shortName evidence="10">IPTase</shortName>
    </alternativeName>
</protein>
<accession>A0ABV8V4I8</accession>
<keyword evidence="8 10" id="KW-0460">Magnesium</keyword>
<dbReference type="InterPro" id="IPR018022">
    <property type="entry name" value="IPT"/>
</dbReference>
<keyword evidence="15" id="KW-1185">Reference proteome</keyword>
<evidence type="ECO:0000256" key="13">
    <source>
        <dbReference type="RuleBase" id="RU003785"/>
    </source>
</evidence>
<feature type="binding site" evidence="10">
    <location>
        <begin position="14"/>
        <end position="19"/>
    </location>
    <ligand>
        <name>substrate</name>
    </ligand>
</feature>
<evidence type="ECO:0000313" key="14">
    <source>
        <dbReference type="EMBL" id="MFC4362073.1"/>
    </source>
</evidence>
<comment type="catalytic activity">
    <reaction evidence="9 10 11">
        <text>adenosine(37) in tRNA + dimethylallyl diphosphate = N(6)-dimethylallyladenosine(37) in tRNA + diphosphate</text>
        <dbReference type="Rhea" id="RHEA:26482"/>
        <dbReference type="Rhea" id="RHEA-COMP:10162"/>
        <dbReference type="Rhea" id="RHEA-COMP:10375"/>
        <dbReference type="ChEBI" id="CHEBI:33019"/>
        <dbReference type="ChEBI" id="CHEBI:57623"/>
        <dbReference type="ChEBI" id="CHEBI:74411"/>
        <dbReference type="ChEBI" id="CHEBI:74415"/>
        <dbReference type="EC" id="2.5.1.75"/>
    </reaction>
</comment>
<evidence type="ECO:0000256" key="1">
    <source>
        <dbReference type="ARBA" id="ARBA00001946"/>
    </source>
</evidence>